<dbReference type="RefSeq" id="WP_108403054.1">
    <property type="nucleotide sequence ID" value="NZ_NESP01000002.1"/>
</dbReference>
<evidence type="ECO:0000313" key="1">
    <source>
        <dbReference type="EMBL" id="PUE56526.1"/>
    </source>
</evidence>
<comment type="caution">
    <text evidence="1">The sequence shown here is derived from an EMBL/GenBank/DDBJ whole genome shotgun (WGS) entry which is preliminary data.</text>
</comment>
<protein>
    <submittedName>
        <fullName evidence="1">Uncharacterized protein</fullName>
    </submittedName>
</protein>
<evidence type="ECO:0000313" key="2">
    <source>
        <dbReference type="Proteomes" id="UP000251341"/>
    </source>
</evidence>
<keyword evidence="2" id="KW-1185">Reference proteome</keyword>
<organism evidence="1 2">
    <name type="scientific">Limnohabitans curvus</name>
    <dbReference type="NCBI Taxonomy" id="323423"/>
    <lineage>
        <taxon>Bacteria</taxon>
        <taxon>Pseudomonadati</taxon>
        <taxon>Pseudomonadota</taxon>
        <taxon>Betaproteobacteria</taxon>
        <taxon>Burkholderiales</taxon>
        <taxon>Comamonadaceae</taxon>
        <taxon>Limnohabitans</taxon>
    </lineage>
</organism>
<dbReference type="EMBL" id="NESP01000002">
    <property type="protein sequence ID" value="PUE56526.1"/>
    <property type="molecule type" value="Genomic_DNA"/>
</dbReference>
<reference evidence="1 2" key="1">
    <citation type="submission" date="2017-04" db="EMBL/GenBank/DDBJ databases">
        <title>Unexpected and diverse lifestyles within the genus Limnohabitans.</title>
        <authorList>
            <person name="Kasalicky V."/>
            <person name="Mehrshad M."/>
            <person name="Andrei S.-A."/>
            <person name="Salcher M."/>
            <person name="Kratochvilova H."/>
            <person name="Simek K."/>
            <person name="Ghai R."/>
        </authorList>
    </citation>
    <scope>NUCLEOTIDE SEQUENCE [LARGE SCALE GENOMIC DNA]</scope>
    <source>
        <strain evidence="1 2">MWH-C5</strain>
    </source>
</reference>
<accession>A0A315EEU8</accession>
<dbReference type="AlphaFoldDB" id="A0A315EEU8"/>
<gene>
    <name evidence="1" type="ORF">B9Z44_14925</name>
</gene>
<name>A0A315EEU8_9BURK</name>
<sequence>MFIYNHPSVAAQKAALAPGLYQGCAALYADESSNRTVLMAEYRASSERSICAVELILYSSVGDIEYRNFVRLTNGYWRNNHGEINQELSDFLPEDIENFRVFKNMKLIPQLIGTPIHPQKAAYLH</sequence>
<dbReference type="Proteomes" id="UP000251341">
    <property type="component" value="Unassembled WGS sequence"/>
</dbReference>
<proteinExistence type="predicted"/>